<feature type="compositionally biased region" description="Basic and acidic residues" evidence="1">
    <location>
        <begin position="47"/>
        <end position="63"/>
    </location>
</feature>
<dbReference type="AlphaFoldDB" id="A0A1M6PR46"/>
<feature type="compositionally biased region" description="Acidic residues" evidence="1">
    <location>
        <begin position="1"/>
        <end position="16"/>
    </location>
</feature>
<evidence type="ECO:0000313" key="2">
    <source>
        <dbReference type="EMBL" id="SHK10459.1"/>
    </source>
</evidence>
<accession>A0A1M6PR46</accession>
<proteinExistence type="predicted"/>
<keyword evidence="3" id="KW-1185">Reference proteome</keyword>
<feature type="compositionally biased region" description="Basic and acidic residues" evidence="1">
    <location>
        <begin position="17"/>
        <end position="37"/>
    </location>
</feature>
<reference evidence="2 3" key="1">
    <citation type="submission" date="2016-11" db="EMBL/GenBank/DDBJ databases">
        <authorList>
            <person name="Jaros S."/>
            <person name="Januszkiewicz K."/>
            <person name="Wedrychowicz H."/>
        </authorList>
    </citation>
    <scope>NUCLEOTIDE SEQUENCE [LARGE SCALE GENOMIC DNA]</scope>
    <source>
        <strain evidence="2 3">CGMCC 4.5723</strain>
    </source>
</reference>
<protein>
    <recommendedName>
        <fullName evidence="4">DUF5709 domain-containing protein</fullName>
    </recommendedName>
</protein>
<evidence type="ECO:0000313" key="3">
    <source>
        <dbReference type="Proteomes" id="UP000184452"/>
    </source>
</evidence>
<feature type="compositionally biased region" description="Basic and acidic residues" evidence="1">
    <location>
        <begin position="132"/>
        <end position="142"/>
    </location>
</feature>
<evidence type="ECO:0008006" key="4">
    <source>
        <dbReference type="Google" id="ProtNLM"/>
    </source>
</evidence>
<evidence type="ECO:0000256" key="1">
    <source>
        <dbReference type="SAM" id="MobiDB-lite"/>
    </source>
</evidence>
<dbReference type="EMBL" id="FQZK01000013">
    <property type="protein sequence ID" value="SHK10459.1"/>
    <property type="molecule type" value="Genomic_DNA"/>
</dbReference>
<organism evidence="2 3">
    <name type="scientific">Nocardiopsis flavescens</name>
    <dbReference type="NCBI Taxonomy" id="758803"/>
    <lineage>
        <taxon>Bacteria</taxon>
        <taxon>Bacillati</taxon>
        <taxon>Actinomycetota</taxon>
        <taxon>Actinomycetes</taxon>
        <taxon>Streptosporangiales</taxon>
        <taxon>Nocardiopsidaceae</taxon>
        <taxon>Nocardiopsis</taxon>
    </lineage>
</organism>
<feature type="compositionally biased region" description="Basic and acidic residues" evidence="1">
    <location>
        <begin position="101"/>
        <end position="123"/>
    </location>
</feature>
<name>A0A1M6PR46_9ACTN</name>
<dbReference type="Proteomes" id="UP000184452">
    <property type="component" value="Unassembled WGS sequence"/>
</dbReference>
<feature type="region of interest" description="Disordered" evidence="1">
    <location>
        <begin position="1"/>
        <end position="142"/>
    </location>
</feature>
<gene>
    <name evidence="2" type="ORF">SAMN05421803_113186</name>
</gene>
<sequence>MDDMTEPYDVDTDMGDDPERSLIEERERRIDNDHDIQGYEFEDDDSRGERGIGRAVADERSDVLPRQSWDAEAPSAEEAAVRVEDDGSAVEDAPGAAVRDPGGDRDGGHRADTPAGRADRTEDPDSYVPDAEDPRDTGAPDV</sequence>